<protein>
    <submittedName>
        <fullName evidence="9">NCS2 family nucleobase:cation symporter-2</fullName>
    </submittedName>
</protein>
<dbReference type="PANTHER" id="PTHR42810">
    <property type="entry name" value="PURINE PERMEASE C1399.01C-RELATED"/>
    <property type="match status" value="1"/>
</dbReference>
<evidence type="ECO:0000256" key="1">
    <source>
        <dbReference type="ARBA" id="ARBA00004651"/>
    </source>
</evidence>
<dbReference type="Proteomes" id="UP000318141">
    <property type="component" value="Unassembled WGS sequence"/>
</dbReference>
<evidence type="ECO:0000256" key="6">
    <source>
        <dbReference type="ARBA" id="ARBA00022989"/>
    </source>
</evidence>
<comment type="similarity">
    <text evidence="2">Belongs to the nucleobase:cation symporter-2 (NCS2) (TC 2.A.40) family.</text>
</comment>
<evidence type="ECO:0000313" key="10">
    <source>
        <dbReference type="Proteomes" id="UP000318141"/>
    </source>
</evidence>
<feature type="transmembrane region" description="Helical" evidence="8">
    <location>
        <begin position="365"/>
        <end position="386"/>
    </location>
</feature>
<evidence type="ECO:0000256" key="8">
    <source>
        <dbReference type="SAM" id="Phobius"/>
    </source>
</evidence>
<dbReference type="EMBL" id="VLJN01000065">
    <property type="protein sequence ID" value="TWG79207.1"/>
    <property type="molecule type" value="Genomic_DNA"/>
</dbReference>
<feature type="transmembrane region" description="Helical" evidence="8">
    <location>
        <begin position="107"/>
        <end position="128"/>
    </location>
</feature>
<dbReference type="InterPro" id="IPR006042">
    <property type="entry name" value="Xan_ur_permease"/>
</dbReference>
<feature type="transmembrane region" description="Helical" evidence="8">
    <location>
        <begin position="55"/>
        <end position="77"/>
    </location>
</feature>
<evidence type="ECO:0000256" key="3">
    <source>
        <dbReference type="ARBA" id="ARBA00022448"/>
    </source>
</evidence>
<dbReference type="AlphaFoldDB" id="A0A562B1X4"/>
<dbReference type="Pfam" id="PF00860">
    <property type="entry name" value="Xan_ur_permease"/>
    <property type="match status" value="1"/>
</dbReference>
<sequence>MTSASTPAHADLTNERIPSGRLLALGLQHVLVMYAGTVAVPLIVGGALKLPKDQLAFLINADLFAAGIATLIQAIGFWKFGIRLPVMMGVTFASVAPMIAIGTDPNIGLLGIYGAVIASGLFGILIAPMMGRMLGLFPPVVTGTVITLIGVSLMRVGINWAAGGQPTTRAVIDGVVKEVPNLAYGDLGNLGIAGLVLVIILLLTKYGRGLVANCAVLLGIIAGTLIAMLFGKVSFDGVHEASYVAVITPFHFGMPTFHLSAILSMCIVMVITLVESTGMFLALADITGKRLSNGDLTRGLRADGLGTVIGGVFNTFPYTSFSQNVGLVTVTGVRSRYVAAAGGLILIAFGLFPKMAHVVASVPQFVLGGAGIVMFGMVAATGIRILGSCDFTRQRHNLFIVAISIGFGMIPTLAPSFFQYLPSWTHAFTHSGIVLGTLVAVALNLFYNGIQSADEALRNAAANTHGTE</sequence>
<feature type="transmembrane region" description="Helical" evidence="8">
    <location>
        <begin position="210"/>
        <end position="230"/>
    </location>
</feature>
<comment type="caution">
    <text evidence="9">The sequence shown here is derived from an EMBL/GenBank/DDBJ whole genome shotgun (WGS) entry which is preliminary data.</text>
</comment>
<evidence type="ECO:0000256" key="5">
    <source>
        <dbReference type="ARBA" id="ARBA00022692"/>
    </source>
</evidence>
<dbReference type="InterPro" id="IPR017588">
    <property type="entry name" value="UacT-like"/>
</dbReference>
<keyword evidence="6 8" id="KW-1133">Transmembrane helix</keyword>
<feature type="transmembrane region" description="Helical" evidence="8">
    <location>
        <begin position="398"/>
        <end position="421"/>
    </location>
</feature>
<dbReference type="NCBIfam" id="TIGR00801">
    <property type="entry name" value="ncs2"/>
    <property type="match status" value="1"/>
</dbReference>
<evidence type="ECO:0000256" key="4">
    <source>
        <dbReference type="ARBA" id="ARBA00022475"/>
    </source>
</evidence>
<name>A0A562B1X4_9BURK</name>
<comment type="subcellular location">
    <subcellularLocation>
        <location evidence="1">Cell membrane</location>
        <topology evidence="1">Multi-pass membrane protein</topology>
    </subcellularLocation>
</comment>
<proteinExistence type="inferred from homology"/>
<keyword evidence="4" id="KW-1003">Cell membrane</keyword>
<evidence type="ECO:0000313" key="9">
    <source>
        <dbReference type="EMBL" id="TWG79207.1"/>
    </source>
</evidence>
<keyword evidence="10" id="KW-1185">Reference proteome</keyword>
<keyword evidence="5 8" id="KW-0812">Transmembrane</keyword>
<keyword evidence="7 8" id="KW-0472">Membrane</keyword>
<dbReference type="OrthoDB" id="9805749at2"/>
<feature type="transmembrane region" description="Helical" evidence="8">
    <location>
        <begin position="84"/>
        <end position="101"/>
    </location>
</feature>
<keyword evidence="3" id="KW-0813">Transport</keyword>
<accession>A0A562B1X4</accession>
<gene>
    <name evidence="9" type="ORF">L602_000700000230</name>
</gene>
<dbReference type="GO" id="GO:0005886">
    <property type="term" value="C:plasma membrane"/>
    <property type="evidence" value="ECO:0007669"/>
    <property type="project" value="UniProtKB-SubCell"/>
</dbReference>
<dbReference type="InterPro" id="IPR006043">
    <property type="entry name" value="NCS2"/>
</dbReference>
<dbReference type="NCBIfam" id="TIGR03173">
    <property type="entry name" value="pbuX"/>
    <property type="match status" value="1"/>
</dbReference>
<feature type="transmembrane region" description="Helical" evidence="8">
    <location>
        <begin position="182"/>
        <end position="203"/>
    </location>
</feature>
<feature type="transmembrane region" description="Helical" evidence="8">
    <location>
        <begin position="337"/>
        <end position="353"/>
    </location>
</feature>
<feature type="transmembrane region" description="Helical" evidence="8">
    <location>
        <begin position="22"/>
        <end position="43"/>
    </location>
</feature>
<dbReference type="PROSITE" id="PS01116">
    <property type="entry name" value="XANTH_URACIL_PERMASE"/>
    <property type="match status" value="1"/>
</dbReference>
<dbReference type="NCBIfam" id="NF037981">
    <property type="entry name" value="NCS2_1"/>
    <property type="match status" value="1"/>
</dbReference>
<feature type="transmembrane region" description="Helical" evidence="8">
    <location>
        <begin position="427"/>
        <end position="447"/>
    </location>
</feature>
<reference evidence="9 10" key="1">
    <citation type="submission" date="2019-07" db="EMBL/GenBank/DDBJ databases">
        <title>Genome sequencing of lignin-degrading bacterial isolates.</title>
        <authorList>
            <person name="Gladden J."/>
        </authorList>
    </citation>
    <scope>NUCLEOTIDE SEQUENCE [LARGE SCALE GENOMIC DNA]</scope>
    <source>
        <strain evidence="9 10">J11</strain>
    </source>
</reference>
<dbReference type="GO" id="GO:0042907">
    <property type="term" value="F:xanthine transmembrane transporter activity"/>
    <property type="evidence" value="ECO:0007669"/>
    <property type="project" value="TreeGrafter"/>
</dbReference>
<dbReference type="PANTHER" id="PTHR42810:SF4">
    <property type="entry name" value="URIC ACID TRANSPORTER UACT"/>
    <property type="match status" value="1"/>
</dbReference>
<feature type="transmembrane region" description="Helical" evidence="8">
    <location>
        <begin position="259"/>
        <end position="283"/>
    </location>
</feature>
<organism evidence="9 10">
    <name type="scientific">Cupriavidus gilardii J11</name>
    <dbReference type="NCBI Taxonomy" id="936133"/>
    <lineage>
        <taxon>Bacteria</taxon>
        <taxon>Pseudomonadati</taxon>
        <taxon>Pseudomonadota</taxon>
        <taxon>Betaproteobacteria</taxon>
        <taxon>Burkholderiales</taxon>
        <taxon>Burkholderiaceae</taxon>
        <taxon>Cupriavidus</taxon>
    </lineage>
</organism>
<evidence type="ECO:0000256" key="2">
    <source>
        <dbReference type="ARBA" id="ARBA00008821"/>
    </source>
</evidence>
<feature type="transmembrane region" description="Helical" evidence="8">
    <location>
        <begin position="140"/>
        <end position="162"/>
    </location>
</feature>
<evidence type="ECO:0000256" key="7">
    <source>
        <dbReference type="ARBA" id="ARBA00023136"/>
    </source>
</evidence>